<dbReference type="Proteomes" id="UP000319817">
    <property type="component" value="Chromosome"/>
</dbReference>
<feature type="transmembrane region" description="Helical" evidence="1">
    <location>
        <begin position="41"/>
        <end position="58"/>
    </location>
</feature>
<keyword evidence="3" id="KW-1185">Reference proteome</keyword>
<keyword evidence="1" id="KW-0472">Membrane</keyword>
<protein>
    <submittedName>
        <fullName evidence="2">Uncharacterized protein</fullName>
    </submittedName>
</protein>
<feature type="transmembrane region" description="Helical" evidence="1">
    <location>
        <begin position="6"/>
        <end position="29"/>
    </location>
</feature>
<sequence length="90" mass="9828">MTDLPQLVGMLDAIALPALGIWALVWSKICQGEDARRAERQFLLVLVVITIVTLRTVINCDDVWLVHTMTLAMMIVGALAIPNQDASVAL</sequence>
<organism evidence="2 3">
    <name type="scientific">Stieleria marina</name>
    <dbReference type="NCBI Taxonomy" id="1930275"/>
    <lineage>
        <taxon>Bacteria</taxon>
        <taxon>Pseudomonadati</taxon>
        <taxon>Planctomycetota</taxon>
        <taxon>Planctomycetia</taxon>
        <taxon>Pirellulales</taxon>
        <taxon>Pirellulaceae</taxon>
        <taxon>Stieleria</taxon>
    </lineage>
</organism>
<keyword evidence="1" id="KW-0812">Transmembrane</keyword>
<evidence type="ECO:0000256" key="1">
    <source>
        <dbReference type="SAM" id="Phobius"/>
    </source>
</evidence>
<proteinExistence type="predicted"/>
<gene>
    <name evidence="2" type="ORF">K239x_23640</name>
</gene>
<keyword evidence="1" id="KW-1133">Transmembrane helix</keyword>
<accession>A0A517NTF9</accession>
<dbReference type="AlphaFoldDB" id="A0A517NTF9"/>
<dbReference type="OrthoDB" id="283426at2"/>
<feature type="transmembrane region" description="Helical" evidence="1">
    <location>
        <begin position="64"/>
        <end position="81"/>
    </location>
</feature>
<evidence type="ECO:0000313" key="3">
    <source>
        <dbReference type="Proteomes" id="UP000319817"/>
    </source>
</evidence>
<name>A0A517NTF9_9BACT</name>
<evidence type="ECO:0000313" key="2">
    <source>
        <dbReference type="EMBL" id="QDT10408.1"/>
    </source>
</evidence>
<reference evidence="2 3" key="1">
    <citation type="submission" date="2019-02" db="EMBL/GenBank/DDBJ databases">
        <title>Deep-cultivation of Planctomycetes and their phenomic and genomic characterization uncovers novel biology.</title>
        <authorList>
            <person name="Wiegand S."/>
            <person name="Jogler M."/>
            <person name="Boedeker C."/>
            <person name="Pinto D."/>
            <person name="Vollmers J."/>
            <person name="Rivas-Marin E."/>
            <person name="Kohn T."/>
            <person name="Peeters S.H."/>
            <person name="Heuer A."/>
            <person name="Rast P."/>
            <person name="Oberbeckmann S."/>
            <person name="Bunk B."/>
            <person name="Jeske O."/>
            <person name="Meyerdierks A."/>
            <person name="Storesund J.E."/>
            <person name="Kallscheuer N."/>
            <person name="Luecker S."/>
            <person name="Lage O.M."/>
            <person name="Pohl T."/>
            <person name="Merkel B.J."/>
            <person name="Hornburger P."/>
            <person name="Mueller R.-W."/>
            <person name="Bruemmer F."/>
            <person name="Labrenz M."/>
            <person name="Spormann A.M."/>
            <person name="Op den Camp H."/>
            <person name="Overmann J."/>
            <person name="Amann R."/>
            <person name="Jetten M.S.M."/>
            <person name="Mascher T."/>
            <person name="Medema M.H."/>
            <person name="Devos D.P."/>
            <person name="Kaster A.-K."/>
            <person name="Ovreas L."/>
            <person name="Rohde M."/>
            <person name="Galperin M.Y."/>
            <person name="Jogler C."/>
        </authorList>
    </citation>
    <scope>NUCLEOTIDE SEQUENCE [LARGE SCALE GENOMIC DNA]</scope>
    <source>
        <strain evidence="2 3">K23_9</strain>
    </source>
</reference>
<dbReference type="EMBL" id="CP036526">
    <property type="protein sequence ID" value="QDT10408.1"/>
    <property type="molecule type" value="Genomic_DNA"/>
</dbReference>